<dbReference type="PROSITE" id="PS51257">
    <property type="entry name" value="PROKAR_LIPOPROTEIN"/>
    <property type="match status" value="1"/>
</dbReference>
<feature type="signal peptide" evidence="2">
    <location>
        <begin position="1"/>
        <end position="21"/>
    </location>
</feature>
<reference evidence="3 4" key="1">
    <citation type="submission" date="2016-10" db="EMBL/GenBank/DDBJ databases">
        <authorList>
            <person name="de Groot N.N."/>
        </authorList>
    </citation>
    <scope>NUCLEOTIDE SEQUENCE [LARGE SCALE GENOMIC DNA]</scope>
    <source>
        <strain evidence="3 4">B25</strain>
    </source>
</reference>
<gene>
    <name evidence="3" type="ORF">SAMN04487977_10177</name>
</gene>
<dbReference type="RefSeq" id="WP_074639864.1">
    <property type="nucleotide sequence ID" value="NZ_FOFU01000001.1"/>
</dbReference>
<feature type="compositionally biased region" description="Basic and acidic residues" evidence="1">
    <location>
        <begin position="63"/>
        <end position="72"/>
    </location>
</feature>
<dbReference type="Proteomes" id="UP000182360">
    <property type="component" value="Unassembled WGS sequence"/>
</dbReference>
<protein>
    <submittedName>
        <fullName evidence="3">Uncharacterized protein</fullName>
    </submittedName>
</protein>
<evidence type="ECO:0000256" key="2">
    <source>
        <dbReference type="SAM" id="SignalP"/>
    </source>
</evidence>
<feature type="chain" id="PRO_5010303941" evidence="2">
    <location>
        <begin position="22"/>
        <end position="458"/>
    </location>
</feature>
<evidence type="ECO:0000313" key="3">
    <source>
        <dbReference type="EMBL" id="SEP67384.1"/>
    </source>
</evidence>
<evidence type="ECO:0000256" key="1">
    <source>
        <dbReference type="SAM" id="MobiDB-lite"/>
    </source>
</evidence>
<dbReference type="AlphaFoldDB" id="A0A1H8ZSQ8"/>
<evidence type="ECO:0000313" key="4">
    <source>
        <dbReference type="Proteomes" id="UP000182360"/>
    </source>
</evidence>
<name>A0A1H8ZSQ8_9SPIR</name>
<feature type="compositionally biased region" description="Acidic residues" evidence="1">
    <location>
        <begin position="50"/>
        <end position="62"/>
    </location>
</feature>
<feature type="region of interest" description="Disordered" evidence="1">
    <location>
        <begin position="50"/>
        <end position="75"/>
    </location>
</feature>
<proteinExistence type="predicted"/>
<dbReference type="OrthoDB" id="357056at2"/>
<sequence>MKKIIYSAAIVFMLAAAVSCKSTKTPAPAENEEAAVVDETLTDAEAADELEAAEDDAEETEKEDTQSAKDTYDLSSATPKDFTGWIKSSRKNVKESIGNIQIKIKSKIGSYTISALNEDGKPVSVLSKANEYVTNAFYLKTSKKIYNLVTDGNVHSAARRTSDGSLIMYEIPSVAQMTVNFSCFASEKDKDADMIKVTASIKNVGTRTDEFAFKAVMDTVLGEAAAYHFYTFEDIPVKNEVLYRTLQNQKWFVSKNQNASMQFFFSGADCTEPLLVALANYSTLERKTWEPDMLSYRVFDTVLSYNNSAVCAVWKPVKLAPSESEKFIFYIALSGTAVPATGDKFIYSKENTETPEEEEKLIPQGVEVITGVPGVEGTPVTEITEKDPFVPSQTEKMSEDSGVDFYIKNMTKEHLTTEYIQSLLDRIAALEEDSSSLNKQELLQLNAELDAILTYLRQ</sequence>
<keyword evidence="4" id="KW-1185">Reference proteome</keyword>
<dbReference type="EMBL" id="FOFU01000001">
    <property type="protein sequence ID" value="SEP67384.1"/>
    <property type="molecule type" value="Genomic_DNA"/>
</dbReference>
<keyword evidence="2" id="KW-0732">Signal</keyword>
<accession>A0A1H8ZSQ8</accession>
<organism evidence="3 4">
    <name type="scientific">Treponema bryantii</name>
    <dbReference type="NCBI Taxonomy" id="163"/>
    <lineage>
        <taxon>Bacteria</taxon>
        <taxon>Pseudomonadati</taxon>
        <taxon>Spirochaetota</taxon>
        <taxon>Spirochaetia</taxon>
        <taxon>Spirochaetales</taxon>
        <taxon>Treponemataceae</taxon>
        <taxon>Treponema</taxon>
    </lineage>
</organism>